<feature type="region of interest" description="Disordered" evidence="1">
    <location>
        <begin position="63"/>
        <end position="85"/>
    </location>
</feature>
<evidence type="ECO:0000313" key="3">
    <source>
        <dbReference type="Proteomes" id="UP000318825"/>
    </source>
</evidence>
<dbReference type="Proteomes" id="UP000318825">
    <property type="component" value="Unassembled WGS sequence"/>
</dbReference>
<evidence type="ECO:0000256" key="1">
    <source>
        <dbReference type="SAM" id="MobiDB-lite"/>
    </source>
</evidence>
<organism evidence="2 3">
    <name type="scientific">Nitrobacter winogradskyi</name>
    <name type="common">Nitrobacter agilis</name>
    <dbReference type="NCBI Taxonomy" id="913"/>
    <lineage>
        <taxon>Bacteria</taxon>
        <taxon>Pseudomonadati</taxon>
        <taxon>Pseudomonadota</taxon>
        <taxon>Alphaproteobacteria</taxon>
        <taxon>Hyphomicrobiales</taxon>
        <taxon>Nitrobacteraceae</taxon>
        <taxon>Nitrobacter</taxon>
    </lineage>
</organism>
<name>A0A4Y3WBU7_NITWI</name>
<dbReference type="AlphaFoldDB" id="A0A4Y3WBU7"/>
<feature type="region of interest" description="Disordered" evidence="1">
    <location>
        <begin position="1"/>
        <end position="28"/>
    </location>
</feature>
<comment type="caution">
    <text evidence="2">The sequence shown here is derived from an EMBL/GenBank/DDBJ whole genome shotgun (WGS) entry which is preliminary data.</text>
</comment>
<sequence>MAPHGVRRGGISRSRTRSGRSAAEDGVAVARASYPAAWTTNREGPLARRDALCVGFAVNTLKGRSRDRPHRDSMSKAGPKPRRAAYPKAAIWTAAAFFETVSPACSTGRSKGFQASPMTCS</sequence>
<accession>A0A4Y3WBU7</accession>
<reference evidence="2 3" key="1">
    <citation type="submission" date="2019-06" db="EMBL/GenBank/DDBJ databases">
        <title>Whole genome shotgun sequence of Nitrobacter winogradskyi NBRC 14297.</title>
        <authorList>
            <person name="Hosoyama A."/>
            <person name="Uohara A."/>
            <person name="Ohji S."/>
            <person name="Ichikawa N."/>
        </authorList>
    </citation>
    <scope>NUCLEOTIDE SEQUENCE [LARGE SCALE GENOMIC DNA]</scope>
    <source>
        <strain evidence="2 3">NBRC 14297</strain>
    </source>
</reference>
<protein>
    <submittedName>
        <fullName evidence="2">Uncharacterized protein</fullName>
    </submittedName>
</protein>
<feature type="compositionally biased region" description="Basic and acidic residues" evidence="1">
    <location>
        <begin position="64"/>
        <end position="74"/>
    </location>
</feature>
<dbReference type="EMBL" id="BJNF01000029">
    <property type="protein sequence ID" value="GEC15339.1"/>
    <property type="molecule type" value="Genomic_DNA"/>
</dbReference>
<gene>
    <name evidence="2" type="ORF">NWI01_12310</name>
</gene>
<evidence type="ECO:0000313" key="2">
    <source>
        <dbReference type="EMBL" id="GEC15339.1"/>
    </source>
</evidence>
<proteinExistence type="predicted"/>